<evidence type="ECO:0000313" key="1">
    <source>
        <dbReference type="EMBL" id="VEL18519.1"/>
    </source>
</evidence>
<reference evidence="1" key="1">
    <citation type="submission" date="2018-11" db="EMBL/GenBank/DDBJ databases">
        <authorList>
            <consortium name="Pathogen Informatics"/>
        </authorList>
    </citation>
    <scope>NUCLEOTIDE SEQUENCE</scope>
</reference>
<gene>
    <name evidence="1" type="ORF">PXEA_LOCUS11959</name>
</gene>
<evidence type="ECO:0000313" key="2">
    <source>
        <dbReference type="Proteomes" id="UP000784294"/>
    </source>
</evidence>
<keyword evidence="2" id="KW-1185">Reference proteome</keyword>
<dbReference type="AlphaFoldDB" id="A0A448WRM0"/>
<feature type="non-terminal residue" evidence="1">
    <location>
        <position position="1"/>
    </location>
</feature>
<comment type="caution">
    <text evidence="1">The sequence shown here is derived from an EMBL/GenBank/DDBJ whole genome shotgun (WGS) entry which is preliminary data.</text>
</comment>
<organism evidence="1 2">
    <name type="scientific">Protopolystoma xenopodis</name>
    <dbReference type="NCBI Taxonomy" id="117903"/>
    <lineage>
        <taxon>Eukaryota</taxon>
        <taxon>Metazoa</taxon>
        <taxon>Spiralia</taxon>
        <taxon>Lophotrochozoa</taxon>
        <taxon>Platyhelminthes</taxon>
        <taxon>Monogenea</taxon>
        <taxon>Polyopisthocotylea</taxon>
        <taxon>Polystomatidea</taxon>
        <taxon>Polystomatidae</taxon>
        <taxon>Protopolystoma</taxon>
    </lineage>
</organism>
<dbReference type="Proteomes" id="UP000784294">
    <property type="component" value="Unassembled WGS sequence"/>
</dbReference>
<proteinExistence type="predicted"/>
<dbReference type="EMBL" id="CAAALY010037358">
    <property type="protein sequence ID" value="VEL18519.1"/>
    <property type="molecule type" value="Genomic_DNA"/>
</dbReference>
<protein>
    <submittedName>
        <fullName evidence="1">Uncharacterized protein</fullName>
    </submittedName>
</protein>
<accession>A0A448WRM0</accession>
<sequence length="146" mass="16273">MHACVCVSNAVRTGKQTNSDPHIKALVFSLLASLRPPLLSIDCPFLQFGLFLCQSAMAFIQFPCRIEAWNCPSRKHFVPVELTPLAWLCCEERTRRQKRKGGVRAQIEALRGSHFRAQFSHQAEFTVAIADRSLVSLANTSSGRGD</sequence>
<name>A0A448WRM0_9PLAT</name>